<sequence length="124" mass="13308">MSGSVSVQSEAGGGERGAEGCARRSRSRAGNLEGVTDVTDAPVADDLPEQMKVRRAKRDRLIAEGGQAYPVSVDRTHEIADVKAAYADLEDGQETDDVVAVAGRVVFVRNTGKALLRDRPGWRR</sequence>
<evidence type="ECO:0000256" key="1">
    <source>
        <dbReference type="SAM" id="MobiDB-lite"/>
    </source>
</evidence>
<feature type="region of interest" description="Disordered" evidence="1">
    <location>
        <begin position="1"/>
        <end position="52"/>
    </location>
</feature>
<evidence type="ECO:0008006" key="4">
    <source>
        <dbReference type="Google" id="ProtNLM"/>
    </source>
</evidence>
<feature type="compositionally biased region" description="Low complexity" evidence="1">
    <location>
        <begin position="35"/>
        <end position="45"/>
    </location>
</feature>
<accession>A0ABQ6ICJ5</accession>
<proteinExistence type="predicted"/>
<protein>
    <recommendedName>
        <fullName evidence="4">Lysine--tRNA ligase</fullName>
    </recommendedName>
</protein>
<dbReference type="Proteomes" id="UP001157125">
    <property type="component" value="Unassembled WGS sequence"/>
</dbReference>
<reference evidence="3" key="1">
    <citation type="journal article" date="2019" name="Int. J. Syst. Evol. Microbiol.">
        <title>The Global Catalogue of Microorganisms (GCM) 10K type strain sequencing project: providing services to taxonomists for standard genome sequencing and annotation.</title>
        <authorList>
            <consortium name="The Broad Institute Genomics Platform"/>
            <consortium name="The Broad Institute Genome Sequencing Center for Infectious Disease"/>
            <person name="Wu L."/>
            <person name="Ma J."/>
        </authorList>
    </citation>
    <scope>NUCLEOTIDE SEQUENCE [LARGE SCALE GENOMIC DNA]</scope>
    <source>
        <strain evidence="3">NBRC 112299</strain>
    </source>
</reference>
<name>A0ABQ6ICJ5_9MICO</name>
<comment type="caution">
    <text evidence="2">The sequence shown here is derived from an EMBL/GenBank/DDBJ whole genome shotgun (WGS) entry which is preliminary data.</text>
</comment>
<keyword evidence="3" id="KW-1185">Reference proteome</keyword>
<dbReference type="SUPFAM" id="SSF50249">
    <property type="entry name" value="Nucleic acid-binding proteins"/>
    <property type="match status" value="1"/>
</dbReference>
<evidence type="ECO:0000313" key="3">
    <source>
        <dbReference type="Proteomes" id="UP001157125"/>
    </source>
</evidence>
<dbReference type="EMBL" id="BSUN01000001">
    <property type="protein sequence ID" value="GMA35151.1"/>
    <property type="molecule type" value="Genomic_DNA"/>
</dbReference>
<dbReference type="InterPro" id="IPR012340">
    <property type="entry name" value="NA-bd_OB-fold"/>
</dbReference>
<gene>
    <name evidence="2" type="ORF">GCM10025876_13550</name>
</gene>
<organism evidence="2 3">
    <name type="scientific">Demequina litorisediminis</name>
    <dbReference type="NCBI Taxonomy" id="1849022"/>
    <lineage>
        <taxon>Bacteria</taxon>
        <taxon>Bacillati</taxon>
        <taxon>Actinomycetota</taxon>
        <taxon>Actinomycetes</taxon>
        <taxon>Micrococcales</taxon>
        <taxon>Demequinaceae</taxon>
        <taxon>Demequina</taxon>
    </lineage>
</organism>
<dbReference type="Gene3D" id="2.40.50.140">
    <property type="entry name" value="Nucleic acid-binding proteins"/>
    <property type="match status" value="1"/>
</dbReference>
<evidence type="ECO:0000313" key="2">
    <source>
        <dbReference type="EMBL" id="GMA35151.1"/>
    </source>
</evidence>